<sequence length="811" mass="92259">MVLKYQSLISSMTLEEKIRLTSGKDNWRTVEMKHLEIPKITVSDGPHGLRHQEEGQDHLGINDSNPATCFPLACLTAASFDEDLLHEMGKAIGYEALCQNVQVVLGPGVNIKRNPLCGRNFEYFSEDPCLSSRLATAWIRGVQSMGVGTSLKHFAMNNQESNRMKSDSLADRKTMHDIYLKAFEGPVKAAKPYTVMASYNLIDGIYACEHPYLLGDVLRKRFGFEGVLVTDWGAMNDKVKSLQAGLDLEMPGGAVYFDEEVKEAIRTEKMDVMVLDQSVDRILELIFRTRNSREEMLSEYGPLDKESVDREKHHELARRVARESMVLLKNEEGILPLKKENKARILVTGVLAEKPRYQGAGSSHINPYKVTSLLEGLDGRHIPYKYYQGYALTDGVPDEGLQEEILSAIEEDDIILVAAGLPDEYESEGFDRAHMRLPKQQDDLILKLTKRSRKVVVLLYAGAPVEMPWADSVSAIFNLYLPGQAGGEAAVDLLFGEYSPSGKLPETIPFRYEDHATSEIFGVDNYEVEYREGIYVGYRYFDKAEKEVLFPFGHGLSYTSFQYQDLSLSRKEIRMEEEDEVIVSFRLRNTGPVEGKETAQLYLERVNQEGYVVKKSLKGFRKISLKPGEERNIEIRLRTEDFCEYDLNLEKEVLYEGGYRIHIGSSSRDLRLMAEINSIGIHPDKEPVPEYYRKPVEKPSRRDFERLKGTWVGKKQSGKPYTVDDTLYEMKDALQMRIVMRILKRVLTGATGVKDENDSAYKVVYSMFMHTPIKRLSLLSPDKMPKYLGESIVHIANGEFLKAAKKMREKK</sequence>
<protein>
    <submittedName>
        <fullName evidence="6">Glycoside hydrolase family 3 C-terminal domain-containing protein</fullName>
    </submittedName>
</protein>
<organism evidence="6 7">
    <name type="scientific">Proteiniclasticum aestuarii</name>
    <dbReference type="NCBI Taxonomy" id="2817862"/>
    <lineage>
        <taxon>Bacteria</taxon>
        <taxon>Bacillati</taxon>
        <taxon>Bacillota</taxon>
        <taxon>Clostridia</taxon>
        <taxon>Eubacteriales</taxon>
        <taxon>Clostridiaceae</taxon>
        <taxon>Proteiniclasticum</taxon>
    </lineage>
</organism>
<evidence type="ECO:0000313" key="6">
    <source>
        <dbReference type="EMBL" id="MBO1263642.1"/>
    </source>
</evidence>
<dbReference type="Gene3D" id="2.60.40.10">
    <property type="entry name" value="Immunoglobulins"/>
    <property type="match status" value="1"/>
</dbReference>
<dbReference type="InterPro" id="IPR017853">
    <property type="entry name" value="GH"/>
</dbReference>
<evidence type="ECO:0000256" key="1">
    <source>
        <dbReference type="ARBA" id="ARBA00005336"/>
    </source>
</evidence>
<accession>A0A939H3T0</accession>
<dbReference type="Gene3D" id="3.20.20.300">
    <property type="entry name" value="Glycoside hydrolase, family 3, N-terminal domain"/>
    <property type="match status" value="2"/>
</dbReference>
<dbReference type="GO" id="GO:0004553">
    <property type="term" value="F:hydrolase activity, hydrolyzing O-glycosyl compounds"/>
    <property type="evidence" value="ECO:0007669"/>
    <property type="project" value="InterPro"/>
</dbReference>
<proteinExistence type="inferred from homology"/>
<keyword evidence="7" id="KW-1185">Reference proteome</keyword>
<dbReference type="PROSITE" id="PS00775">
    <property type="entry name" value="GLYCOSYL_HYDROL_F3"/>
    <property type="match status" value="1"/>
</dbReference>
<dbReference type="InterPro" id="IPR036881">
    <property type="entry name" value="Glyco_hydro_3_C_sf"/>
</dbReference>
<dbReference type="PRINTS" id="PR00133">
    <property type="entry name" value="GLHYDRLASE3"/>
</dbReference>
<dbReference type="Proteomes" id="UP000664218">
    <property type="component" value="Unassembled WGS sequence"/>
</dbReference>
<evidence type="ECO:0000313" key="7">
    <source>
        <dbReference type="Proteomes" id="UP000664218"/>
    </source>
</evidence>
<dbReference type="PANTHER" id="PTHR42715">
    <property type="entry name" value="BETA-GLUCOSIDASE"/>
    <property type="match status" value="1"/>
</dbReference>
<gene>
    <name evidence="6" type="ORF">J3A84_01125</name>
</gene>
<name>A0A939H3T0_9CLOT</name>
<dbReference type="InterPro" id="IPR026891">
    <property type="entry name" value="Fn3-like"/>
</dbReference>
<dbReference type="InterPro" id="IPR036962">
    <property type="entry name" value="Glyco_hydro_3_N_sf"/>
</dbReference>
<dbReference type="Pfam" id="PF00933">
    <property type="entry name" value="Glyco_hydro_3"/>
    <property type="match status" value="1"/>
</dbReference>
<dbReference type="InterPro" id="IPR013783">
    <property type="entry name" value="Ig-like_fold"/>
</dbReference>
<dbReference type="InterPro" id="IPR019800">
    <property type="entry name" value="Glyco_hydro_3_AS"/>
</dbReference>
<comment type="similarity">
    <text evidence="1 4">Belongs to the glycosyl hydrolase 3 family.</text>
</comment>
<dbReference type="RefSeq" id="WP_207598155.1">
    <property type="nucleotide sequence ID" value="NZ_JAFNJU010000001.1"/>
</dbReference>
<evidence type="ECO:0000256" key="2">
    <source>
        <dbReference type="ARBA" id="ARBA00022801"/>
    </source>
</evidence>
<keyword evidence="2 4" id="KW-0378">Hydrolase</keyword>
<dbReference type="Gene3D" id="3.40.50.1700">
    <property type="entry name" value="Glycoside hydrolase family 3 C-terminal domain"/>
    <property type="match status" value="2"/>
</dbReference>
<evidence type="ECO:0000259" key="5">
    <source>
        <dbReference type="SMART" id="SM01217"/>
    </source>
</evidence>
<comment type="caution">
    <text evidence="6">The sequence shown here is derived from an EMBL/GenBank/DDBJ whole genome shotgun (WGS) entry which is preliminary data.</text>
</comment>
<dbReference type="InterPro" id="IPR001764">
    <property type="entry name" value="Glyco_hydro_3_N"/>
</dbReference>
<reference evidence="6" key="1">
    <citation type="submission" date="2021-03" db="EMBL/GenBank/DDBJ databases">
        <title>Proteiniclasticum marinus sp. nov., isolated from tidal flat sediment.</title>
        <authorList>
            <person name="Namirimu T."/>
            <person name="Yang J.-A."/>
            <person name="Yang S.-H."/>
            <person name="Kim Y.-J."/>
            <person name="Kwon K.K."/>
        </authorList>
    </citation>
    <scope>NUCLEOTIDE SEQUENCE</scope>
    <source>
        <strain evidence="6">SCR006</strain>
    </source>
</reference>
<dbReference type="AlphaFoldDB" id="A0A939H3T0"/>
<dbReference type="EMBL" id="JAFNJU010000001">
    <property type="protein sequence ID" value="MBO1263642.1"/>
    <property type="molecule type" value="Genomic_DNA"/>
</dbReference>
<dbReference type="InterPro" id="IPR002772">
    <property type="entry name" value="Glyco_hydro_3_C"/>
</dbReference>
<dbReference type="Pfam" id="PF01915">
    <property type="entry name" value="Glyco_hydro_3_C"/>
    <property type="match status" value="1"/>
</dbReference>
<evidence type="ECO:0000256" key="3">
    <source>
        <dbReference type="ARBA" id="ARBA00023277"/>
    </source>
</evidence>
<keyword evidence="3" id="KW-0119">Carbohydrate metabolism</keyword>
<evidence type="ECO:0000256" key="4">
    <source>
        <dbReference type="RuleBase" id="RU361161"/>
    </source>
</evidence>
<dbReference type="InterPro" id="IPR050288">
    <property type="entry name" value="Cellulose_deg_GH3"/>
</dbReference>
<dbReference type="SUPFAM" id="SSF51445">
    <property type="entry name" value="(Trans)glycosidases"/>
    <property type="match status" value="1"/>
</dbReference>
<dbReference type="SMART" id="SM01217">
    <property type="entry name" value="Fn3_like"/>
    <property type="match status" value="1"/>
</dbReference>
<dbReference type="GO" id="GO:0005975">
    <property type="term" value="P:carbohydrate metabolic process"/>
    <property type="evidence" value="ECO:0007669"/>
    <property type="project" value="InterPro"/>
</dbReference>
<feature type="domain" description="Fibronectin type III-like" evidence="5">
    <location>
        <begin position="597"/>
        <end position="667"/>
    </location>
</feature>
<dbReference type="PANTHER" id="PTHR42715:SF10">
    <property type="entry name" value="BETA-GLUCOSIDASE"/>
    <property type="match status" value="1"/>
</dbReference>
<keyword evidence="4" id="KW-0326">Glycosidase</keyword>
<dbReference type="SUPFAM" id="SSF52279">
    <property type="entry name" value="Beta-D-glucan exohydrolase, C-terminal domain"/>
    <property type="match status" value="1"/>
</dbReference>
<dbReference type="Pfam" id="PF14310">
    <property type="entry name" value="Fn3-like"/>
    <property type="match status" value="1"/>
</dbReference>